<organism evidence="7 8">
    <name type="scientific">Vibrio comitans NBRC 102076</name>
    <dbReference type="NCBI Taxonomy" id="1219078"/>
    <lineage>
        <taxon>Bacteria</taxon>
        <taxon>Pseudomonadati</taxon>
        <taxon>Pseudomonadota</taxon>
        <taxon>Gammaproteobacteria</taxon>
        <taxon>Vibrionales</taxon>
        <taxon>Vibrionaceae</taxon>
        <taxon>Vibrio</taxon>
    </lineage>
</organism>
<dbReference type="PANTHER" id="PTHR43780">
    <property type="entry name" value="1-AMINOCYCLOPROPANE-1-CARBOXYLATE DEAMINASE-RELATED"/>
    <property type="match status" value="1"/>
</dbReference>
<dbReference type="PANTHER" id="PTHR43780:SF2">
    <property type="entry name" value="1-AMINOCYCLOPROPANE-1-CARBOXYLATE DEAMINASE-RELATED"/>
    <property type="match status" value="1"/>
</dbReference>
<dbReference type="EMBL" id="BJLH01000002">
    <property type="protein sequence ID" value="GEA59343.1"/>
    <property type="molecule type" value="Genomic_DNA"/>
</dbReference>
<evidence type="ECO:0000256" key="5">
    <source>
        <dbReference type="PIRSR" id="PIRSR006278-2"/>
    </source>
</evidence>
<dbReference type="PIRSF" id="PIRSF006278">
    <property type="entry name" value="ACCD_DCysDesulf"/>
    <property type="match status" value="1"/>
</dbReference>
<keyword evidence="8" id="KW-1185">Reference proteome</keyword>
<dbReference type="SUPFAM" id="SSF53686">
    <property type="entry name" value="Tryptophan synthase beta subunit-like PLP-dependent enzymes"/>
    <property type="match status" value="1"/>
</dbReference>
<evidence type="ECO:0000313" key="7">
    <source>
        <dbReference type="EMBL" id="GEA59343.1"/>
    </source>
</evidence>
<comment type="similarity">
    <text evidence="2">Belongs to the ACC deaminase/D-cysteine desulfhydrase family.</text>
</comment>
<dbReference type="Proteomes" id="UP000318242">
    <property type="component" value="Unassembled WGS sequence"/>
</dbReference>
<evidence type="ECO:0000313" key="8">
    <source>
        <dbReference type="Proteomes" id="UP000318242"/>
    </source>
</evidence>
<dbReference type="RefSeq" id="WP_141269096.1">
    <property type="nucleotide sequence ID" value="NZ_BJLH01000002.1"/>
</dbReference>
<name>A0A4Y3IIM3_9VIBR</name>
<dbReference type="InterPro" id="IPR001926">
    <property type="entry name" value="TrpB-like_PALP"/>
</dbReference>
<evidence type="ECO:0000256" key="4">
    <source>
        <dbReference type="PIRSR" id="PIRSR006278-1"/>
    </source>
</evidence>
<comment type="cofactor">
    <cofactor evidence="1">
        <name>pyridoxal 5'-phosphate</name>
        <dbReference type="ChEBI" id="CHEBI:597326"/>
    </cofactor>
</comment>
<dbReference type="Pfam" id="PF00291">
    <property type="entry name" value="PALP"/>
    <property type="match status" value="1"/>
</dbReference>
<feature type="domain" description="Tryptophan synthase beta chain-like PALP" evidence="6">
    <location>
        <begin position="18"/>
        <end position="332"/>
    </location>
</feature>
<comment type="caution">
    <text evidence="7">The sequence shown here is derived from an EMBL/GenBank/DDBJ whole genome shotgun (WGS) entry which is preliminary data.</text>
</comment>
<gene>
    <name evidence="7" type="ORF">VCO01S_05360</name>
</gene>
<protein>
    <submittedName>
        <fullName evidence="7">D-cysteine desulfhydrase</fullName>
    </submittedName>
</protein>
<dbReference type="InterPro" id="IPR027278">
    <property type="entry name" value="ACCD_DCysDesulf"/>
</dbReference>
<feature type="active site" description="Nucleophile" evidence="4">
    <location>
        <position position="83"/>
    </location>
</feature>
<sequence>MSKHLLRTGMSKLPKANLGFFPTPLHKLDNISKDIGVNIFMKREDFSGLGIFGGNKIRKLEYLMGEAINKNCDTVITYGATQSNHALQTIAAANKLGLKAVVLLVEFVKPKELKSNFLLNHVMDADIRTIPVGDMNIEEITKEVMVQGRAIVEEYQRRGHKVFDCPVGGNNELGSIGAIDTYLEISEQMHGYGGVDYIVQTTGTGGSLSGLQAARTVMGEDNAIEIISISAAPREDLERYCLDISTIASGSLTKLGIDKNCTPSHLKVDCSFVGQGYELPSEGGTNAIHYVAKREGITLDPTYTGKGFDGLLHYVNSGVIPQGSNVVFIHTGGSVALFSESEIVGELGNSKTSNANDD</sequence>
<keyword evidence="3 5" id="KW-0663">Pyridoxal phosphate</keyword>
<dbReference type="GO" id="GO:0019148">
    <property type="term" value="F:D-cysteine desulfhydrase activity"/>
    <property type="evidence" value="ECO:0007669"/>
    <property type="project" value="TreeGrafter"/>
</dbReference>
<dbReference type="OrthoDB" id="9801249at2"/>
<dbReference type="Gene3D" id="3.40.50.1100">
    <property type="match status" value="2"/>
</dbReference>
<evidence type="ECO:0000256" key="2">
    <source>
        <dbReference type="ARBA" id="ARBA00008639"/>
    </source>
</evidence>
<dbReference type="AlphaFoldDB" id="A0A4Y3IIM3"/>
<evidence type="ECO:0000256" key="1">
    <source>
        <dbReference type="ARBA" id="ARBA00001933"/>
    </source>
</evidence>
<evidence type="ECO:0000259" key="6">
    <source>
        <dbReference type="Pfam" id="PF00291"/>
    </source>
</evidence>
<accession>A0A4Y3IIM3</accession>
<proteinExistence type="inferred from homology"/>
<feature type="modified residue" description="N6-(pyridoxal phosphate)lysine" evidence="5">
    <location>
        <position position="56"/>
    </location>
</feature>
<dbReference type="InterPro" id="IPR036052">
    <property type="entry name" value="TrpB-like_PALP_sf"/>
</dbReference>
<reference evidence="7 8" key="1">
    <citation type="submission" date="2019-06" db="EMBL/GenBank/DDBJ databases">
        <title>Whole genome shotgun sequence of Vibrio comitans NBRC 102076.</title>
        <authorList>
            <person name="Hosoyama A."/>
            <person name="Uohara A."/>
            <person name="Ohji S."/>
            <person name="Ichikawa N."/>
        </authorList>
    </citation>
    <scope>NUCLEOTIDE SEQUENCE [LARGE SCALE GENOMIC DNA]</scope>
    <source>
        <strain evidence="7 8">NBRC 102076</strain>
    </source>
</reference>
<evidence type="ECO:0000256" key="3">
    <source>
        <dbReference type="ARBA" id="ARBA00022898"/>
    </source>
</evidence>